<sequence>MANSSYPADAAELSDSQMWESLKLAISESSGFQSWQLDRTSQSQDLDALVHQYLRETLETLAY</sequence>
<dbReference type="EMBL" id="AP018203">
    <property type="protein sequence ID" value="BAY53412.1"/>
    <property type="molecule type" value="Genomic_DNA"/>
</dbReference>
<dbReference type="Proteomes" id="UP000217895">
    <property type="component" value="Chromosome"/>
</dbReference>
<evidence type="ECO:0000313" key="2">
    <source>
        <dbReference type="Proteomes" id="UP000217895"/>
    </source>
</evidence>
<organism evidence="1 2">
    <name type="scientific">Leptolyngbya boryana NIES-2135</name>
    <dbReference type="NCBI Taxonomy" id="1973484"/>
    <lineage>
        <taxon>Bacteria</taxon>
        <taxon>Bacillati</taxon>
        <taxon>Cyanobacteriota</taxon>
        <taxon>Cyanophyceae</taxon>
        <taxon>Leptolyngbyales</taxon>
        <taxon>Leptolyngbyaceae</taxon>
        <taxon>Leptolyngbya group</taxon>
        <taxon>Leptolyngbya</taxon>
    </lineage>
</organism>
<dbReference type="AlphaFoldDB" id="A0A1Z4J9H1"/>
<reference evidence="1 2" key="1">
    <citation type="submission" date="2017-06" db="EMBL/GenBank/DDBJ databases">
        <title>Genome sequencing of cyanobaciteial culture collection at National Institute for Environmental Studies (NIES).</title>
        <authorList>
            <person name="Hirose Y."/>
            <person name="Shimura Y."/>
            <person name="Fujisawa T."/>
            <person name="Nakamura Y."/>
            <person name="Kawachi M."/>
        </authorList>
    </citation>
    <scope>NUCLEOTIDE SEQUENCE [LARGE SCALE GENOMIC DNA]</scope>
    <source>
        <strain evidence="1 2">NIES-2135</strain>
    </source>
</reference>
<accession>A0A1Z4J9H1</accession>
<name>A0A1Z4J9H1_LEPBY</name>
<gene>
    <name evidence="1" type="ORF">NIES2135_02170</name>
</gene>
<protein>
    <submittedName>
        <fullName evidence="1">Uncharacterized protein</fullName>
    </submittedName>
</protein>
<evidence type="ECO:0000313" key="1">
    <source>
        <dbReference type="EMBL" id="BAY53412.1"/>
    </source>
</evidence>
<keyword evidence="2" id="KW-1185">Reference proteome</keyword>
<proteinExistence type="predicted"/>